<protein>
    <submittedName>
        <fullName evidence="1">Uncharacterized protein</fullName>
    </submittedName>
</protein>
<name>A0ACC2ML36_PERAE</name>
<organism evidence="1 2">
    <name type="scientific">Persea americana</name>
    <name type="common">Avocado</name>
    <dbReference type="NCBI Taxonomy" id="3435"/>
    <lineage>
        <taxon>Eukaryota</taxon>
        <taxon>Viridiplantae</taxon>
        <taxon>Streptophyta</taxon>
        <taxon>Embryophyta</taxon>
        <taxon>Tracheophyta</taxon>
        <taxon>Spermatophyta</taxon>
        <taxon>Magnoliopsida</taxon>
        <taxon>Magnoliidae</taxon>
        <taxon>Laurales</taxon>
        <taxon>Lauraceae</taxon>
        <taxon>Persea</taxon>
    </lineage>
</organism>
<comment type="caution">
    <text evidence="1">The sequence shown here is derived from an EMBL/GenBank/DDBJ whole genome shotgun (WGS) entry which is preliminary data.</text>
</comment>
<reference evidence="1 2" key="1">
    <citation type="journal article" date="2022" name="Hortic Res">
        <title>A haplotype resolved chromosomal level avocado genome allows analysis of novel avocado genes.</title>
        <authorList>
            <person name="Nath O."/>
            <person name="Fletcher S.J."/>
            <person name="Hayward A."/>
            <person name="Shaw L.M."/>
            <person name="Masouleh A.K."/>
            <person name="Furtado A."/>
            <person name="Henry R.J."/>
            <person name="Mitter N."/>
        </authorList>
    </citation>
    <scope>NUCLEOTIDE SEQUENCE [LARGE SCALE GENOMIC DNA]</scope>
    <source>
        <strain evidence="2">cv. Hass</strain>
    </source>
</reference>
<evidence type="ECO:0000313" key="1">
    <source>
        <dbReference type="EMBL" id="KAJ8646420.1"/>
    </source>
</evidence>
<proteinExistence type="predicted"/>
<sequence length="788" mass="86782">MKSKSSCDVGNIHLQSEVAMQLETPLSENLLNNGLESGVPSSLPQDDPLQKPVKKQTRQWEAWTRQEEENFFNALRQVGKNFDKITCRVQSKNKDQVRYYYYRLVRRMNKLLGPGFCLDAKNPKDTNAAMLRWWSLLEKYSCPASKLRLKPRRFKIFVEALEHQLLKDRKKTKGKRHNQGDCSASPPTSVALVNKAQTNDARSVKLLIVDGPNTQKGRKAPSLKRNVNTSGTCNKIDSTTMKTSRQRRRTGALSSVAYRRWEKAAMAGVSLVADAAEQLERTAIATRDCPDPAIGQMAAHSVSPVTSHGVISHLVKDTSTHPSTKLKLQLFPIDEFTRKALEKDEHNPHLELTLSARKKISSVLEHLTRKWGSSTIASGELMLLPYNIQQGNLASCTKWTLKDTVASAADVYATVGSPAVFRLRYGWFSNGKFRSGTFQSPCAFASGINDCLQSADTGRGRFMNMNAPDGEKMNMDAVLERASPINHLSKLPVESKNQMNPVEKTAAFSVFPDHSNLLVSTEERATSSSWPQEENRDGMGNLRMSNGNMSVGEWADSLLSNISMGDLLSELASRGTDTNCVDPHAPCVQQMPLSCDSFDAAIVAQLSGPRDTPCLTTQVSHASIWDAEETCDAFSFQRASQGVPCLLQSSSLEAGREITSADSLGFHGLVEEFTKNGPTEDLFCRVDPKTGSQCDAHGRDDSSKDFPLADMCWLDSLGPLDLDMPSRYQGQEMILGDSTSVGAGLNRLIASSLDAFHNCSFFGSDKKESLTSEARGATQFSDLKLGEV</sequence>
<gene>
    <name evidence="1" type="ORF">MRB53_008168</name>
</gene>
<keyword evidence="2" id="KW-1185">Reference proteome</keyword>
<dbReference type="Proteomes" id="UP001234297">
    <property type="component" value="Chromosome 2"/>
</dbReference>
<dbReference type="EMBL" id="CM056810">
    <property type="protein sequence ID" value="KAJ8646420.1"/>
    <property type="molecule type" value="Genomic_DNA"/>
</dbReference>
<evidence type="ECO:0000313" key="2">
    <source>
        <dbReference type="Proteomes" id="UP001234297"/>
    </source>
</evidence>
<accession>A0ACC2ML36</accession>